<sequence>MLRILLLQTLAAGHIYSRFGLALQRELTELGHEAVICDLSGYASDPAAAPVKLAAEMERTVFDAAVSFSSFYSAASLPDGGLLFDALGVKFVGWQLDHPIYARQSLAPPLQERCAIYAQPSHMRYAAAAGVTGKAVVMLPGADQPTHEPRPHAEREWPVFVAATFNGEPRLPWEDFEDGPTKRLLRETLARLMDAREPSVISAFEEAVARLKLDMRLGRSAELDEVLRKFFCEALTYVRHLDRLRTIRAVAESGARLTICGDGWEDVLGRRENVTYVGSVQFSELPELYGNARVVLNLNGANGACERAIQGAAAGAAVVSDQSSSLDQLLGGGDGVAFFNRTKPATAAHVVSRLLGGEAERMGARARQKVLQSGLWRHRAAQLAALIQA</sequence>
<evidence type="ECO:0000313" key="2">
    <source>
        <dbReference type="EMBL" id="RAK50739.1"/>
    </source>
</evidence>
<dbReference type="SUPFAM" id="SSF53756">
    <property type="entry name" value="UDP-Glycosyltransferase/glycogen phosphorylase"/>
    <property type="match status" value="1"/>
</dbReference>
<dbReference type="Gene3D" id="3.40.50.2000">
    <property type="entry name" value="Glycogen Phosphorylase B"/>
    <property type="match status" value="1"/>
</dbReference>
<protein>
    <recommendedName>
        <fullName evidence="1">Spore protein YkvP/CgeB glycosyl transferase-like domain-containing protein</fullName>
    </recommendedName>
</protein>
<evidence type="ECO:0000259" key="1">
    <source>
        <dbReference type="Pfam" id="PF13524"/>
    </source>
</evidence>
<name>A0A328A8E5_9CAUL</name>
<accession>A0A328A8E5</accession>
<organism evidence="2 3">
    <name type="scientific">Phenylobacterium deserti</name>
    <dbReference type="NCBI Taxonomy" id="1914756"/>
    <lineage>
        <taxon>Bacteria</taxon>
        <taxon>Pseudomonadati</taxon>
        <taxon>Pseudomonadota</taxon>
        <taxon>Alphaproteobacteria</taxon>
        <taxon>Caulobacterales</taxon>
        <taxon>Caulobacteraceae</taxon>
        <taxon>Phenylobacterium</taxon>
    </lineage>
</organism>
<dbReference type="InterPro" id="IPR055259">
    <property type="entry name" value="YkvP/CgeB_Glyco_trans-like"/>
</dbReference>
<keyword evidence="3" id="KW-1185">Reference proteome</keyword>
<feature type="domain" description="Spore protein YkvP/CgeB glycosyl transferase-like" evidence="1">
    <location>
        <begin position="245"/>
        <end position="384"/>
    </location>
</feature>
<dbReference type="EMBL" id="QFYR01000006">
    <property type="protein sequence ID" value="RAK50739.1"/>
    <property type="molecule type" value="Genomic_DNA"/>
</dbReference>
<dbReference type="Pfam" id="PF13524">
    <property type="entry name" value="Glyco_trans_1_2"/>
    <property type="match status" value="1"/>
</dbReference>
<evidence type="ECO:0000313" key="3">
    <source>
        <dbReference type="Proteomes" id="UP000249725"/>
    </source>
</evidence>
<comment type="caution">
    <text evidence="2">The sequence shown here is derived from an EMBL/GenBank/DDBJ whole genome shotgun (WGS) entry which is preliminary data.</text>
</comment>
<dbReference type="AlphaFoldDB" id="A0A328A8E5"/>
<dbReference type="OrthoDB" id="5756516at2"/>
<proteinExistence type="predicted"/>
<dbReference type="RefSeq" id="WP_111516468.1">
    <property type="nucleotide sequence ID" value="NZ_QFYR01000006.1"/>
</dbReference>
<gene>
    <name evidence="2" type="ORF">DJ018_18515</name>
</gene>
<dbReference type="Proteomes" id="UP000249725">
    <property type="component" value="Unassembled WGS sequence"/>
</dbReference>
<reference evidence="3" key="1">
    <citation type="submission" date="2018-05" db="EMBL/GenBank/DDBJ databases">
        <authorList>
            <person name="Li X."/>
        </authorList>
    </citation>
    <scope>NUCLEOTIDE SEQUENCE [LARGE SCALE GENOMIC DNA]</scope>
    <source>
        <strain evidence="3">YIM 73061</strain>
    </source>
</reference>